<comment type="similarity">
    <text evidence="2">Belongs to the dynactin subunits 5/6 family. Dynactin subunit 6 subfamily.</text>
</comment>
<evidence type="ECO:0000256" key="3">
    <source>
        <dbReference type="ARBA" id="ARBA00016573"/>
    </source>
</evidence>
<protein>
    <recommendedName>
        <fullName evidence="3">Dynactin subunit 6</fullName>
    </recommendedName>
</protein>
<dbReference type="Proteomes" id="UP001372834">
    <property type="component" value="Unassembled WGS sequence"/>
</dbReference>
<dbReference type="Gene3D" id="2.160.10.10">
    <property type="entry name" value="Hexapeptide repeat proteins"/>
    <property type="match status" value="1"/>
</dbReference>
<sequence>MSDSLKVQPKRDVNLGLNCIICEDTTIEGDVTIGNGTIVHPRACIIAEAGPIVIGEHNLIEDKAMIINSGESNSGSTSVMIIGNYNVFEVGSRCESLKIGDYNVLEAKSVVGRQVVLSNHCIIGAGCTVTHPKILDENSAFYGPNCSLRLSKSNQTHLLQMDFLRKLLPNYHYLVKKKKPNTKTSSSSS</sequence>
<evidence type="ECO:0000256" key="4">
    <source>
        <dbReference type="ARBA" id="ARBA00022490"/>
    </source>
</evidence>
<dbReference type="GO" id="GO:0005869">
    <property type="term" value="C:dynactin complex"/>
    <property type="evidence" value="ECO:0007669"/>
    <property type="project" value="InterPro"/>
</dbReference>
<dbReference type="InterPro" id="IPR027777">
    <property type="entry name" value="DCTN6"/>
</dbReference>
<dbReference type="AlphaFoldDB" id="A0AAN8XRB7"/>
<evidence type="ECO:0000256" key="1">
    <source>
        <dbReference type="ARBA" id="ARBA00004245"/>
    </source>
</evidence>
<proteinExistence type="inferred from homology"/>
<dbReference type="PANTHER" id="PTHR13072:SF0">
    <property type="entry name" value="DYNACTIN SUBUNIT 6"/>
    <property type="match status" value="1"/>
</dbReference>
<dbReference type="SUPFAM" id="SSF51161">
    <property type="entry name" value="Trimeric LpxA-like enzymes"/>
    <property type="match status" value="1"/>
</dbReference>
<evidence type="ECO:0000313" key="7">
    <source>
        <dbReference type="EMBL" id="KAK6643692.1"/>
    </source>
</evidence>
<evidence type="ECO:0000256" key="6">
    <source>
        <dbReference type="ARBA" id="ARBA00034687"/>
    </source>
</evidence>
<evidence type="ECO:0000256" key="2">
    <source>
        <dbReference type="ARBA" id="ARBA00007719"/>
    </source>
</evidence>
<comment type="function">
    <text evidence="6">Part of the dynactin complex that activates the molecular motor dynein for ultra-processive transport along microtubules.</text>
</comment>
<dbReference type="GO" id="GO:0070840">
    <property type="term" value="F:dynein complex binding"/>
    <property type="evidence" value="ECO:0007669"/>
    <property type="project" value="TreeGrafter"/>
</dbReference>
<evidence type="ECO:0000256" key="5">
    <source>
        <dbReference type="ARBA" id="ARBA00023212"/>
    </source>
</evidence>
<reference evidence="7 8" key="1">
    <citation type="submission" date="2023-10" db="EMBL/GenBank/DDBJ databases">
        <title>Genomes of two closely related lineages of the louse Polyplax serrata with different host specificities.</title>
        <authorList>
            <person name="Martinu J."/>
            <person name="Tarabai H."/>
            <person name="Stefka J."/>
            <person name="Hypsa V."/>
        </authorList>
    </citation>
    <scope>NUCLEOTIDE SEQUENCE [LARGE SCALE GENOMIC DNA]</scope>
    <source>
        <strain evidence="7">HR10_N</strain>
    </source>
</reference>
<dbReference type="EMBL" id="JAWJWE010000002">
    <property type="protein sequence ID" value="KAK6643692.1"/>
    <property type="molecule type" value="Genomic_DNA"/>
</dbReference>
<dbReference type="InterPro" id="IPR011004">
    <property type="entry name" value="Trimer_LpxA-like_sf"/>
</dbReference>
<comment type="caution">
    <text evidence="7">The sequence shown here is derived from an EMBL/GenBank/DDBJ whole genome shotgun (WGS) entry which is preliminary data.</text>
</comment>
<evidence type="ECO:0000313" key="8">
    <source>
        <dbReference type="Proteomes" id="UP001372834"/>
    </source>
</evidence>
<keyword evidence="5" id="KW-0206">Cytoskeleton</keyword>
<dbReference type="GO" id="GO:0007052">
    <property type="term" value="P:mitotic spindle organization"/>
    <property type="evidence" value="ECO:0007669"/>
    <property type="project" value="TreeGrafter"/>
</dbReference>
<name>A0AAN8XRB7_POLSC</name>
<comment type="subcellular location">
    <subcellularLocation>
        <location evidence="1">Cytoplasm</location>
        <location evidence="1">Cytoskeleton</location>
    </subcellularLocation>
</comment>
<organism evidence="7 8">
    <name type="scientific">Polyplax serrata</name>
    <name type="common">Common mouse louse</name>
    <dbReference type="NCBI Taxonomy" id="468196"/>
    <lineage>
        <taxon>Eukaryota</taxon>
        <taxon>Metazoa</taxon>
        <taxon>Ecdysozoa</taxon>
        <taxon>Arthropoda</taxon>
        <taxon>Hexapoda</taxon>
        <taxon>Insecta</taxon>
        <taxon>Pterygota</taxon>
        <taxon>Neoptera</taxon>
        <taxon>Paraneoptera</taxon>
        <taxon>Psocodea</taxon>
        <taxon>Troctomorpha</taxon>
        <taxon>Phthiraptera</taxon>
        <taxon>Anoplura</taxon>
        <taxon>Polyplacidae</taxon>
        <taxon>Polyplax</taxon>
    </lineage>
</organism>
<accession>A0AAN8XRB7</accession>
<gene>
    <name evidence="7" type="ORF">RUM43_005202</name>
</gene>
<dbReference type="PANTHER" id="PTHR13072">
    <property type="entry name" value="DYNACTIN 6"/>
    <property type="match status" value="1"/>
</dbReference>
<dbReference type="CDD" id="cd04646">
    <property type="entry name" value="LbH_Dynactin_6"/>
    <property type="match status" value="1"/>
</dbReference>
<keyword evidence="4" id="KW-0963">Cytoplasm</keyword>